<dbReference type="Proteomes" id="UP000650533">
    <property type="component" value="Chromosome 4"/>
</dbReference>
<feature type="domain" description="Extradiol ring-cleavage dioxygenase class III enzyme subunit B" evidence="2">
    <location>
        <begin position="34"/>
        <end position="300"/>
    </location>
</feature>
<accession>A0A8H8NVX3</accession>
<dbReference type="SUPFAM" id="SSF53213">
    <property type="entry name" value="LigB-like"/>
    <property type="match status" value="1"/>
</dbReference>
<name>A0A8H8NVX3_9AGAM</name>
<dbReference type="PANTHER" id="PTHR35204">
    <property type="entry name" value="YALI0A21131P"/>
    <property type="match status" value="1"/>
</dbReference>
<dbReference type="Pfam" id="PF02900">
    <property type="entry name" value="LigB"/>
    <property type="match status" value="1"/>
</dbReference>
<sequence length="791" mass="88798">MSGAAPTLPTTDEAWKAALDALPTAEANNGKIPAFFFAHGSPMLLRDTSPDPRFDSLKNQAGKGALARFLSVFGPALLDKYKPKGIVVFSAHWEERGQVLVTDYQENPLLMDYYGFEDEMYQVQFKSRGDSALSARVVAAVKEGGLKARTLGTMESRGKDGRPRMPGTGLDHGVFVPFKIMFGDEFTSVPIVEVSQDESLSPDRNWEIGKTVDVLRSEGYLILSGGLTVHTFRDWSAWKEESAAPPYIAFHKAILEAVQVQDPSDRRIALSNLTRHPGFRLAHPREEHFTPIYLAAGAGHTFVPATVPVGTLLYHSRPSFEPPPSPEFFAFDFDHSYIFCSQVPCVMYTYIPRRDLKLGYFDGTSAATLEGPRDLQDIAFNDRFVSGKTYNPWVHAVSMCKWAEQVGLDGIVRMEPSFEAVLCHIESDLQLTSRRDLLYHETNLFPGQGVPGGPSATSMMDLHPRLGPNTPHFPGPMIPAYPSPPGWKGRQRNFADVAFESIRAGMWHNHFPGESRVILDYSSIVSAYDETYSSLVHDRQGVPRMKHRLNNISAGDMSRLKTEMEEVLKTGRPAPSVNWRSLLQDIISRYGERLEELRYLLRRSDLDAEAIVAKAREKILIMLTPHIVLPKSKSNSIRVRRGDQQPLHTSSSDTSASHSTPDDDWPTRIYDACANHPAIDFARERQLTAQEKRLANSIERVNRAICSTLTTVWATAFDSGDKPLLSKYMVIEWKKEIEELMDWLDWTMWIKCDPPCGQGFQCILATWPWEVFTGEEDVGPVCRDHAEGDIY</sequence>
<dbReference type="InterPro" id="IPR038921">
    <property type="entry name" value="YOR389W-like"/>
</dbReference>
<evidence type="ECO:0000313" key="4">
    <source>
        <dbReference type="Proteomes" id="UP000650533"/>
    </source>
</evidence>
<evidence type="ECO:0000313" key="3">
    <source>
        <dbReference type="EMBL" id="QRW19717.1"/>
    </source>
</evidence>
<proteinExistence type="predicted"/>
<dbReference type="GO" id="GO:0008198">
    <property type="term" value="F:ferrous iron binding"/>
    <property type="evidence" value="ECO:0007669"/>
    <property type="project" value="InterPro"/>
</dbReference>
<dbReference type="EMBL" id="CP059661">
    <property type="protein sequence ID" value="QRW19717.1"/>
    <property type="molecule type" value="Genomic_DNA"/>
</dbReference>
<evidence type="ECO:0000256" key="1">
    <source>
        <dbReference type="SAM" id="MobiDB-lite"/>
    </source>
</evidence>
<feature type="region of interest" description="Disordered" evidence="1">
    <location>
        <begin position="634"/>
        <end position="664"/>
    </location>
</feature>
<dbReference type="RefSeq" id="XP_043179954.1">
    <property type="nucleotide sequence ID" value="XM_043320942.1"/>
</dbReference>
<keyword evidence="3" id="KW-0560">Oxidoreductase</keyword>
<organism evidence="3 4">
    <name type="scientific">Rhizoctonia solani</name>
    <dbReference type="NCBI Taxonomy" id="456999"/>
    <lineage>
        <taxon>Eukaryota</taxon>
        <taxon>Fungi</taxon>
        <taxon>Dikarya</taxon>
        <taxon>Basidiomycota</taxon>
        <taxon>Agaricomycotina</taxon>
        <taxon>Agaricomycetes</taxon>
        <taxon>Cantharellales</taxon>
        <taxon>Ceratobasidiaceae</taxon>
        <taxon>Rhizoctonia</taxon>
    </lineage>
</organism>
<dbReference type="CDD" id="cd07363">
    <property type="entry name" value="45_DOPA_Dioxygenase"/>
    <property type="match status" value="1"/>
</dbReference>
<dbReference type="Gene3D" id="3.40.830.10">
    <property type="entry name" value="LigB-like"/>
    <property type="match status" value="1"/>
</dbReference>
<dbReference type="InterPro" id="IPR004183">
    <property type="entry name" value="Xdiol_dOase_suB"/>
</dbReference>
<evidence type="ECO:0000259" key="2">
    <source>
        <dbReference type="Pfam" id="PF02900"/>
    </source>
</evidence>
<dbReference type="AlphaFoldDB" id="A0A8H8NVX3"/>
<keyword evidence="3" id="KW-0223">Dioxygenase</keyword>
<gene>
    <name evidence="3" type="ORF">RhiXN_01123</name>
</gene>
<dbReference type="GO" id="GO:0008270">
    <property type="term" value="F:zinc ion binding"/>
    <property type="evidence" value="ECO:0007669"/>
    <property type="project" value="InterPro"/>
</dbReference>
<protein>
    <submittedName>
        <fullName evidence="3">Aromatic ring-opening dioxygenase LigB subunit</fullName>
    </submittedName>
</protein>
<dbReference type="PANTHER" id="PTHR35204:SF1">
    <property type="entry name" value="ENTEROTOXIN"/>
    <property type="match status" value="1"/>
</dbReference>
<dbReference type="InterPro" id="IPR014436">
    <property type="entry name" value="Extradiol_dOase_DODA"/>
</dbReference>
<feature type="compositionally biased region" description="Low complexity" evidence="1">
    <location>
        <begin position="649"/>
        <end position="659"/>
    </location>
</feature>
<dbReference type="KEGG" id="rsx:RhiXN_01123"/>
<dbReference type="GeneID" id="67023405"/>
<dbReference type="GO" id="GO:0016702">
    <property type="term" value="F:oxidoreductase activity, acting on single donors with incorporation of molecular oxygen, incorporation of two atoms of oxygen"/>
    <property type="evidence" value="ECO:0007669"/>
    <property type="project" value="UniProtKB-ARBA"/>
</dbReference>
<reference evidence="3" key="1">
    <citation type="submission" date="2020-05" db="EMBL/GenBank/DDBJ databases">
        <title>Evolutionary and genomic comparisons of hybrid uninucleate and nonhybrid Rhizoctonia fungi.</title>
        <authorList>
            <person name="Li C."/>
            <person name="Chen X."/>
        </authorList>
    </citation>
    <scope>NUCLEOTIDE SEQUENCE</scope>
    <source>
        <strain evidence="3">AG-1 IA</strain>
    </source>
</reference>